<reference evidence="4 5" key="2">
    <citation type="journal article" date="2011" name="PLoS Genet.">
        <title>Caenorhabditis briggsae recombinant inbred line genotypes reveal inter-strain incompatibility and the evolution of recombination.</title>
        <authorList>
            <person name="Ross J.A."/>
            <person name="Koboldt D.C."/>
            <person name="Staisch J.E."/>
            <person name="Chamberlin H.M."/>
            <person name="Gupta B.P."/>
            <person name="Miller R.D."/>
            <person name="Baird S.E."/>
            <person name="Haag E.S."/>
        </authorList>
    </citation>
    <scope>NUCLEOTIDE SEQUENCE [LARGE SCALE GENOMIC DNA]</scope>
    <source>
        <strain evidence="4 5">AF16</strain>
    </source>
</reference>
<feature type="compositionally biased region" description="Basic and acidic residues" evidence="2">
    <location>
        <begin position="678"/>
        <end position="688"/>
    </location>
</feature>
<dbReference type="EMBL" id="HE600905">
    <property type="protein sequence ID" value="CAP29730.1"/>
    <property type="molecule type" value="Genomic_DNA"/>
</dbReference>
<dbReference type="SUPFAM" id="SSF57903">
    <property type="entry name" value="FYVE/PHD zinc finger"/>
    <property type="match status" value="1"/>
</dbReference>
<dbReference type="SUPFAM" id="SSF46689">
    <property type="entry name" value="Homeodomain-like"/>
    <property type="match status" value="1"/>
</dbReference>
<dbReference type="KEGG" id="cbr:CBG_10260"/>
<feature type="compositionally biased region" description="Polar residues" evidence="2">
    <location>
        <begin position="91"/>
        <end position="113"/>
    </location>
</feature>
<dbReference type="InParanoid" id="A8XAR5"/>
<evidence type="ECO:0000313" key="4">
    <source>
        <dbReference type="EMBL" id="CAP29730.1"/>
    </source>
</evidence>
<accession>A8XAR5</accession>
<dbReference type="Gene3D" id="3.30.40.10">
    <property type="entry name" value="Zinc/RING finger domain, C3HC4 (zinc finger)"/>
    <property type="match status" value="1"/>
</dbReference>
<gene>
    <name evidence="4 6" type="ORF">CBG10260</name>
    <name evidence="4" type="ORF">CBG_10260</name>
</gene>
<dbReference type="PANTHER" id="PTHR46068:SF1">
    <property type="entry name" value="TRANSPOSASE IS30-LIKE HTH DOMAIN-CONTAINING PROTEIN"/>
    <property type="match status" value="1"/>
</dbReference>
<evidence type="ECO:0000256" key="2">
    <source>
        <dbReference type="SAM" id="MobiDB-lite"/>
    </source>
</evidence>
<evidence type="ECO:0000259" key="3">
    <source>
        <dbReference type="PROSITE" id="PS00622"/>
    </source>
</evidence>
<evidence type="ECO:0000313" key="6">
    <source>
        <dbReference type="WormBase" id="CBG10260"/>
    </source>
</evidence>
<dbReference type="InterPro" id="IPR000792">
    <property type="entry name" value="Tscrpt_reg_LuxR_C"/>
</dbReference>
<feature type="domain" description="HTH luxR-type" evidence="3">
    <location>
        <begin position="171"/>
        <end position="198"/>
    </location>
</feature>
<dbReference type="InterPro" id="IPR036397">
    <property type="entry name" value="RNaseH_sf"/>
</dbReference>
<dbReference type="WormBase" id="CBG10260">
    <property type="protein sequence ID" value="CBP08507"/>
    <property type="gene ID" value="WBGene00031680"/>
</dbReference>
<dbReference type="AlphaFoldDB" id="A8XAR5"/>
<dbReference type="eggNOG" id="KOG4740">
    <property type="taxonomic scope" value="Eukaryota"/>
</dbReference>
<comment type="subcellular location">
    <subcellularLocation>
        <location evidence="1">Nucleus</location>
    </subcellularLocation>
</comment>
<feature type="region of interest" description="Disordered" evidence="2">
    <location>
        <begin position="367"/>
        <end position="406"/>
    </location>
</feature>
<dbReference type="InterPro" id="IPR011011">
    <property type="entry name" value="Znf_FYVE_PHD"/>
</dbReference>
<dbReference type="InterPro" id="IPR009057">
    <property type="entry name" value="Homeodomain-like_sf"/>
</dbReference>
<evidence type="ECO:0000256" key="1">
    <source>
        <dbReference type="ARBA" id="ARBA00004123"/>
    </source>
</evidence>
<feature type="region of interest" description="Disordered" evidence="2">
    <location>
        <begin position="69"/>
        <end position="120"/>
    </location>
</feature>
<keyword evidence="5" id="KW-1185">Reference proteome</keyword>
<dbReference type="PANTHER" id="PTHR46068">
    <property type="entry name" value="PROTEIN CBG27172"/>
    <property type="match status" value="1"/>
</dbReference>
<dbReference type="RefSeq" id="XP_002631982.1">
    <property type="nucleotide sequence ID" value="XM_002631936.1"/>
</dbReference>
<proteinExistence type="predicted"/>
<dbReference type="PROSITE" id="PS00622">
    <property type="entry name" value="HTH_LUXR_1"/>
    <property type="match status" value="1"/>
</dbReference>
<reference evidence="4 5" key="1">
    <citation type="journal article" date="2003" name="PLoS Biol.">
        <title>The genome sequence of Caenorhabditis briggsae: a platform for comparative genomics.</title>
        <authorList>
            <person name="Stein L.D."/>
            <person name="Bao Z."/>
            <person name="Blasiar D."/>
            <person name="Blumenthal T."/>
            <person name="Brent M.R."/>
            <person name="Chen N."/>
            <person name="Chinwalla A."/>
            <person name="Clarke L."/>
            <person name="Clee C."/>
            <person name="Coghlan A."/>
            <person name="Coulson A."/>
            <person name="D'Eustachio P."/>
            <person name="Fitch D.H."/>
            <person name="Fulton L.A."/>
            <person name="Fulton R.E."/>
            <person name="Griffiths-Jones S."/>
            <person name="Harris T.W."/>
            <person name="Hillier L.W."/>
            <person name="Kamath R."/>
            <person name="Kuwabara P.E."/>
            <person name="Mardis E.R."/>
            <person name="Marra M.A."/>
            <person name="Miner T.L."/>
            <person name="Minx P."/>
            <person name="Mullikin J.C."/>
            <person name="Plumb R.W."/>
            <person name="Rogers J."/>
            <person name="Schein J.E."/>
            <person name="Sohrmann M."/>
            <person name="Spieth J."/>
            <person name="Stajich J.E."/>
            <person name="Wei C."/>
            <person name="Willey D."/>
            <person name="Wilson R.K."/>
            <person name="Durbin R."/>
            <person name="Waterston R.H."/>
        </authorList>
    </citation>
    <scope>NUCLEOTIDE SEQUENCE [LARGE SCALE GENOMIC DNA]</scope>
    <source>
        <strain evidence="4 5">AF16</strain>
    </source>
</reference>
<dbReference type="Proteomes" id="UP000008549">
    <property type="component" value="Unassembled WGS sequence"/>
</dbReference>
<dbReference type="HOGENOM" id="CLU_383216_0_0_1"/>
<dbReference type="STRING" id="6238.A8XAR5"/>
<dbReference type="GeneID" id="8573981"/>
<protein>
    <submittedName>
        <fullName evidence="4">Protein CBG10260</fullName>
    </submittedName>
</protein>
<name>A8XAR5_CAEBR</name>
<sequence>MSREIIGRLWKEHMKVRGIEIPSVVSTYDGSQQMLDQHLLDLIAILDWPNPIILINGLQGPSTSLLPRFGSPVPSTSTTVSSTSSLHSSTRHPNQAPVQRRGTPNSRPSTTSGRGYPWPTNLLPWLGSPAPSTSTMPANHGNQSFVLTSPYRRAMKSSPHRPSIELLFKRGLGSAEIARRLQISSSTVRNVVAAIKKRGDASEVKKSGRPRSVNTRNTRAIIKKRIIRNDGLSLNRMASQLGIARSTVQSIVKNDLKLKSYKLRRGQYLSDKSKAMRLEKCRKLLQHFQVRRVSDVIWTDEKIFTIEPLPNRQNQRQLLSKDDSMSPKRRLAHNRLFPKSVMVWAGITATGKTPLVFIERNVKINSEGAGSSTRGIKKVQKLVKNPPSPPSPPRKRKAAREAAEKLKQQKVEEMEMDKNECGCGVYCLCPESPNLHWIKCDDCGQWFNGFCLYLLNTKSVLPDEFSCCGAQPTQVDASHQLVKQLLAMMSHPITVNDEIDWKTFEKECKKQGINFQYQRYLKEGDKKIILQKIICCIREHLPNEFVVDASPPLQHRSKLDKLVAETELARGFLAIREIIQPKLIVRLPKALVLQVQAEMNRQSSSYLSAPWATSTSSSSSLSSSSFPPLSSAPSSSQSSSHLAVGFVGATGSTSQAKKLAMKRKIKRDEDPPLSAPYVKKEDYENGPREDEELELDPNPKKNCGTTPYCLIKPSDRDILWVI</sequence>
<feature type="compositionally biased region" description="Low complexity" evidence="2">
    <location>
        <begin position="71"/>
        <end position="88"/>
    </location>
</feature>
<feature type="region of interest" description="Disordered" evidence="2">
    <location>
        <begin position="658"/>
        <end position="704"/>
    </location>
</feature>
<organism evidence="4 5">
    <name type="scientific">Caenorhabditis briggsae</name>
    <dbReference type="NCBI Taxonomy" id="6238"/>
    <lineage>
        <taxon>Eukaryota</taxon>
        <taxon>Metazoa</taxon>
        <taxon>Ecdysozoa</taxon>
        <taxon>Nematoda</taxon>
        <taxon>Chromadorea</taxon>
        <taxon>Rhabditida</taxon>
        <taxon>Rhabditina</taxon>
        <taxon>Rhabditomorpha</taxon>
        <taxon>Rhabditoidea</taxon>
        <taxon>Rhabditidae</taxon>
        <taxon>Peloderinae</taxon>
        <taxon>Caenorhabditis</taxon>
    </lineage>
</organism>
<dbReference type="GO" id="GO:0006355">
    <property type="term" value="P:regulation of DNA-templated transcription"/>
    <property type="evidence" value="ECO:0007669"/>
    <property type="project" value="InterPro"/>
</dbReference>
<dbReference type="GO" id="GO:0003676">
    <property type="term" value="F:nucleic acid binding"/>
    <property type="evidence" value="ECO:0007669"/>
    <property type="project" value="InterPro"/>
</dbReference>
<dbReference type="GO" id="GO:0005634">
    <property type="term" value="C:nucleus"/>
    <property type="evidence" value="ECO:0007669"/>
    <property type="project" value="UniProtKB-SubCell"/>
</dbReference>
<dbReference type="CTD" id="8573981"/>
<dbReference type="InterPro" id="IPR013083">
    <property type="entry name" value="Znf_RING/FYVE/PHD"/>
</dbReference>
<dbReference type="Gene3D" id="3.30.420.10">
    <property type="entry name" value="Ribonuclease H-like superfamily/Ribonuclease H"/>
    <property type="match status" value="1"/>
</dbReference>
<evidence type="ECO:0000313" key="5">
    <source>
        <dbReference type="Proteomes" id="UP000008549"/>
    </source>
</evidence>